<dbReference type="EMBL" id="BFBR01000005">
    <property type="protein sequence ID" value="GBF58087.1"/>
    <property type="molecule type" value="Genomic_DNA"/>
</dbReference>
<protein>
    <submittedName>
        <fullName evidence="5">RNA pyrophosphohydrolase</fullName>
    </submittedName>
</protein>
<dbReference type="InterPro" id="IPR015797">
    <property type="entry name" value="NUDIX_hydrolase-like_dom_sf"/>
</dbReference>
<dbReference type="SUPFAM" id="SSF55811">
    <property type="entry name" value="Nudix"/>
    <property type="match status" value="1"/>
</dbReference>
<dbReference type="Proteomes" id="UP000245086">
    <property type="component" value="Unassembled WGS sequence"/>
</dbReference>
<dbReference type="PANTHER" id="PTHR43046">
    <property type="entry name" value="GDP-MANNOSE MANNOSYL HYDROLASE"/>
    <property type="match status" value="1"/>
</dbReference>
<feature type="domain" description="Nudix hydrolase" evidence="4">
    <location>
        <begin position="19"/>
        <end position="145"/>
    </location>
</feature>
<evidence type="ECO:0000313" key="5">
    <source>
        <dbReference type="EMBL" id="GBF58087.1"/>
    </source>
</evidence>
<dbReference type="OrthoDB" id="9800065at2"/>
<dbReference type="InterPro" id="IPR020476">
    <property type="entry name" value="Nudix_hydrolase"/>
</dbReference>
<reference evidence="5 6" key="1">
    <citation type="journal article" date="2018" name="Genome Announc.">
        <title>Draft Genome Sequence of "Candidatus Phycosocius bacilliformis," an Alphaproteobacterial Ectosymbiont of the Hydrocarbon-Producing Green Alga Botryococcus braunii.</title>
        <authorList>
            <person name="Tanabe Y."/>
            <person name="Yamaguchi H."/>
            <person name="Watanabe M.M."/>
        </authorList>
    </citation>
    <scope>NUCLEOTIDE SEQUENCE [LARGE SCALE GENOMIC DNA]</scope>
    <source>
        <strain evidence="5 6">BOTRYCO-2</strain>
    </source>
</reference>
<keyword evidence="3" id="KW-0460">Magnesium</keyword>
<sequence>MIKVLRNLVFHNWFRLTRGATLGVRILAIDQARRVCLVRHTYIEGWHLPGGGVERGEHTLEAAIKEVGEEAGLIVAPENMSLVSIHTNFAAFKGDHVLLYRAHAWGESPTDRAHEIAEHGFFPIDDLPEGTTRATRQRLAEADGSPISLTW</sequence>
<dbReference type="InterPro" id="IPR000086">
    <property type="entry name" value="NUDIX_hydrolase_dom"/>
</dbReference>
<evidence type="ECO:0000256" key="1">
    <source>
        <dbReference type="ARBA" id="ARBA00001946"/>
    </source>
</evidence>
<name>A0A2P2EAI8_9PROT</name>
<dbReference type="AlphaFoldDB" id="A0A2P2EAI8"/>
<dbReference type="PROSITE" id="PS51462">
    <property type="entry name" value="NUDIX"/>
    <property type="match status" value="1"/>
</dbReference>
<dbReference type="Pfam" id="PF00293">
    <property type="entry name" value="NUDIX"/>
    <property type="match status" value="1"/>
</dbReference>
<keyword evidence="6" id="KW-1185">Reference proteome</keyword>
<dbReference type="Gene3D" id="3.90.79.10">
    <property type="entry name" value="Nucleoside Triphosphate Pyrophosphohydrolase"/>
    <property type="match status" value="1"/>
</dbReference>
<dbReference type="RefSeq" id="WP_108984961.1">
    <property type="nucleotide sequence ID" value="NZ_BFBR01000005.1"/>
</dbReference>
<keyword evidence="2 5" id="KW-0378">Hydrolase</keyword>
<dbReference type="PANTHER" id="PTHR43046:SF12">
    <property type="entry name" value="GDP-MANNOSE MANNOSYL HYDROLASE"/>
    <property type="match status" value="1"/>
</dbReference>
<comment type="caution">
    <text evidence="5">The sequence shown here is derived from an EMBL/GenBank/DDBJ whole genome shotgun (WGS) entry which is preliminary data.</text>
</comment>
<proteinExistence type="predicted"/>
<gene>
    <name evidence="5" type="primary">rppH_2</name>
    <name evidence="5" type="ORF">PbB2_01758</name>
</gene>
<organism evidence="5 6">
    <name type="scientific">Candidatus Phycosocius bacilliformis</name>
    <dbReference type="NCBI Taxonomy" id="1445552"/>
    <lineage>
        <taxon>Bacteria</taxon>
        <taxon>Pseudomonadati</taxon>
        <taxon>Pseudomonadota</taxon>
        <taxon>Alphaproteobacteria</taxon>
        <taxon>Caulobacterales</taxon>
        <taxon>Caulobacterales incertae sedis</taxon>
        <taxon>Candidatus Phycosocius</taxon>
    </lineage>
</organism>
<dbReference type="GO" id="GO:0016787">
    <property type="term" value="F:hydrolase activity"/>
    <property type="evidence" value="ECO:0007669"/>
    <property type="project" value="UniProtKB-KW"/>
</dbReference>
<evidence type="ECO:0000256" key="2">
    <source>
        <dbReference type="ARBA" id="ARBA00022801"/>
    </source>
</evidence>
<evidence type="ECO:0000256" key="3">
    <source>
        <dbReference type="ARBA" id="ARBA00022842"/>
    </source>
</evidence>
<evidence type="ECO:0000313" key="6">
    <source>
        <dbReference type="Proteomes" id="UP000245086"/>
    </source>
</evidence>
<accession>A0A2P2EAI8</accession>
<comment type="cofactor">
    <cofactor evidence="1">
        <name>Mg(2+)</name>
        <dbReference type="ChEBI" id="CHEBI:18420"/>
    </cofactor>
</comment>
<dbReference type="PRINTS" id="PR00502">
    <property type="entry name" value="NUDIXFAMILY"/>
</dbReference>
<evidence type="ECO:0000259" key="4">
    <source>
        <dbReference type="PROSITE" id="PS51462"/>
    </source>
</evidence>